<evidence type="ECO:0000256" key="1">
    <source>
        <dbReference type="SAM" id="MobiDB-lite"/>
    </source>
</evidence>
<accession>A0A2D0NEM6</accession>
<gene>
    <name evidence="2" type="ORF">CRP01_11675</name>
</gene>
<evidence type="ECO:0000313" key="3">
    <source>
        <dbReference type="Proteomes" id="UP000223913"/>
    </source>
</evidence>
<organism evidence="2 3">
    <name type="scientific">Flavilitoribacter nigricans (strain ATCC 23147 / DSM 23189 / NBRC 102662 / NCIMB 1420 / SS-2)</name>
    <name type="common">Lewinella nigricans</name>
    <dbReference type="NCBI Taxonomy" id="1122177"/>
    <lineage>
        <taxon>Bacteria</taxon>
        <taxon>Pseudomonadati</taxon>
        <taxon>Bacteroidota</taxon>
        <taxon>Saprospiria</taxon>
        <taxon>Saprospirales</taxon>
        <taxon>Lewinellaceae</taxon>
        <taxon>Flavilitoribacter</taxon>
    </lineage>
</organism>
<reference evidence="2 3" key="1">
    <citation type="submission" date="2017-10" db="EMBL/GenBank/DDBJ databases">
        <title>The draft genome sequence of Lewinella nigricans NBRC 102662.</title>
        <authorList>
            <person name="Wang K."/>
        </authorList>
    </citation>
    <scope>NUCLEOTIDE SEQUENCE [LARGE SCALE GENOMIC DNA]</scope>
    <source>
        <strain evidence="2 3">NBRC 102662</strain>
    </source>
</reference>
<protein>
    <submittedName>
        <fullName evidence="2">Membrane or secreted protein</fullName>
    </submittedName>
</protein>
<name>A0A2D0NEM6_FLAN2</name>
<dbReference type="Proteomes" id="UP000223913">
    <property type="component" value="Unassembled WGS sequence"/>
</dbReference>
<dbReference type="OrthoDB" id="706756at2"/>
<dbReference type="EMBL" id="PDUD01000018">
    <property type="protein sequence ID" value="PHN06233.1"/>
    <property type="molecule type" value="Genomic_DNA"/>
</dbReference>
<feature type="region of interest" description="Disordered" evidence="1">
    <location>
        <begin position="232"/>
        <end position="256"/>
    </location>
</feature>
<proteinExistence type="predicted"/>
<comment type="caution">
    <text evidence="2">The sequence shown here is derived from an EMBL/GenBank/DDBJ whole genome shotgun (WGS) entry which is preliminary data.</text>
</comment>
<evidence type="ECO:0000313" key="2">
    <source>
        <dbReference type="EMBL" id="PHN06233.1"/>
    </source>
</evidence>
<keyword evidence="3" id="KW-1185">Reference proteome</keyword>
<sequence length="256" mass="29001">MLYSYPIRIFLLLTVFLVGESCARNATKGTVNINMDDPMPTGAWSRQFSEGGKDLTEILLIADGYYSLTRHEQENGAFIWTKGGYYTKSGMFLRGYLEFHSADQGKVGELEEWKLEPKGKELALSLAGNTSTWQSIDVGEKTPLTGAWLFAGRERDGEVQRRDTNQPRKTMKLLSGTRFQWIAYNTESGEFFGSGGGEYTAEDGAYVEKIRFFSRDDNRVGAELPFDFSRQDEEWHHSGKSSSGQPMYEIWATRTQ</sequence>
<dbReference type="AlphaFoldDB" id="A0A2D0NEM6"/>
<dbReference type="Gene3D" id="2.40.128.490">
    <property type="entry name" value="Uncharacterised protein PF14869, DUF4488"/>
    <property type="match status" value="1"/>
</dbReference>
<dbReference type="RefSeq" id="WP_099150217.1">
    <property type="nucleotide sequence ID" value="NZ_PDUD01000018.1"/>
</dbReference>